<gene>
    <name evidence="1" type="ORF">STSP_05470</name>
</gene>
<keyword evidence="2" id="KW-1185">Reference proteome</keyword>
<accession>A0A177I0D2</accession>
<protein>
    <submittedName>
        <fullName evidence="1">Uncharacterized protein</fullName>
    </submittedName>
</protein>
<organism evidence="1 2">
    <name type="scientific">Streptomyces jeddahensis</name>
    <dbReference type="NCBI Taxonomy" id="1716141"/>
    <lineage>
        <taxon>Bacteria</taxon>
        <taxon>Bacillati</taxon>
        <taxon>Actinomycetota</taxon>
        <taxon>Actinomycetes</taxon>
        <taxon>Kitasatosporales</taxon>
        <taxon>Streptomycetaceae</taxon>
        <taxon>Streptomyces</taxon>
    </lineage>
</organism>
<name>A0A177I0D2_9ACTN</name>
<evidence type="ECO:0000313" key="1">
    <source>
        <dbReference type="EMBL" id="OAH16024.1"/>
    </source>
</evidence>
<proteinExistence type="predicted"/>
<evidence type="ECO:0000313" key="2">
    <source>
        <dbReference type="Proteomes" id="UP000077381"/>
    </source>
</evidence>
<sequence length="54" mass="6244">MTDETFLDHVADHLAALRHTGQTGIREQKRAVRGCHMTEMFTSRFLQDYPLSSH</sequence>
<dbReference type="STRING" id="1716141.STSP_05470"/>
<dbReference type="Proteomes" id="UP000077381">
    <property type="component" value="Unassembled WGS sequence"/>
</dbReference>
<reference evidence="1 2" key="1">
    <citation type="submission" date="2015-12" db="EMBL/GenBank/DDBJ databases">
        <title>Genome sequence of Streptomyces sp. G25.</title>
        <authorList>
            <person name="Poehlein A."/>
            <person name="Roettig A."/>
            <person name="Hiessl S."/>
            <person name="Hauschild P."/>
            <person name="Schauer J."/>
            <person name="Madkour M.H."/>
            <person name="Al-Ansari A.M."/>
            <person name="Almakishah N.H."/>
            <person name="Steinbuechel A."/>
            <person name="Daniel R."/>
        </authorList>
    </citation>
    <scope>NUCLEOTIDE SEQUENCE [LARGE SCALE GENOMIC DNA]</scope>
    <source>
        <strain evidence="2">G25(2015)</strain>
    </source>
</reference>
<dbReference type="PATRIC" id="fig|1716141.3.peg.576"/>
<dbReference type="EMBL" id="LOHS01000027">
    <property type="protein sequence ID" value="OAH16024.1"/>
    <property type="molecule type" value="Genomic_DNA"/>
</dbReference>
<dbReference type="AlphaFoldDB" id="A0A177I0D2"/>
<comment type="caution">
    <text evidence="1">The sequence shown here is derived from an EMBL/GenBank/DDBJ whole genome shotgun (WGS) entry which is preliminary data.</text>
</comment>